<protein>
    <recommendedName>
        <fullName evidence="2">Outer membrane protein beta-barrel domain-containing protein</fullName>
    </recommendedName>
</protein>
<proteinExistence type="predicted"/>
<dbReference type="Proteomes" id="UP000254282">
    <property type="component" value="Unassembled WGS sequence"/>
</dbReference>
<reference evidence="3 4" key="1">
    <citation type="submission" date="2018-06" db="EMBL/GenBank/DDBJ databases">
        <authorList>
            <consortium name="Pathogen Informatics"/>
            <person name="Doyle S."/>
        </authorList>
    </citation>
    <scope>NUCLEOTIDE SEQUENCE [LARGE SCALE GENOMIC DNA]</scope>
    <source>
        <strain evidence="3 4">NCTC13532</strain>
    </source>
</reference>
<evidence type="ECO:0000313" key="4">
    <source>
        <dbReference type="Proteomes" id="UP000254282"/>
    </source>
</evidence>
<evidence type="ECO:0000259" key="2">
    <source>
        <dbReference type="Pfam" id="PF13568"/>
    </source>
</evidence>
<feature type="domain" description="Outer membrane protein beta-barrel" evidence="2">
    <location>
        <begin position="21"/>
        <end position="183"/>
    </location>
</feature>
<accession>A0A381FP22</accession>
<sequence length="210" mass="22592">MKKITLAIALCATTFAVKAQITIDPEIGLNFNKIKTEVGDNSSESDDSKTGFRIGAGVNIPLSQGFYVKPGLFYSNKGSKTTTSIGDFKTSMDYLEVPVNLGYQYKIEGGKSGGIFAEVGPYIGFGVSGKYKGENIPVIGSQETDINFGSGSDETKGFDWGFNFGAGYETPWGIYLKGQYGLGLGNLSNIDNVTSYNRGWNLSLGYRISL</sequence>
<name>A0A381FP22_9FLAO</name>
<evidence type="ECO:0000313" key="3">
    <source>
        <dbReference type="EMBL" id="SUX48275.1"/>
    </source>
</evidence>
<organism evidence="3 4">
    <name type="scientific">Chryseobacterium indoltheticum</name>
    <dbReference type="NCBI Taxonomy" id="254"/>
    <lineage>
        <taxon>Bacteria</taxon>
        <taxon>Pseudomonadati</taxon>
        <taxon>Bacteroidota</taxon>
        <taxon>Flavobacteriia</taxon>
        <taxon>Flavobacteriales</taxon>
        <taxon>Weeksellaceae</taxon>
        <taxon>Chryseobacterium group</taxon>
        <taxon>Chryseobacterium</taxon>
    </lineage>
</organism>
<evidence type="ECO:0000256" key="1">
    <source>
        <dbReference type="SAM" id="SignalP"/>
    </source>
</evidence>
<feature type="signal peptide" evidence="1">
    <location>
        <begin position="1"/>
        <end position="19"/>
    </location>
</feature>
<keyword evidence="1" id="KW-0732">Signal</keyword>
<feature type="chain" id="PRO_5016657242" description="Outer membrane protein beta-barrel domain-containing protein" evidence="1">
    <location>
        <begin position="20"/>
        <end position="210"/>
    </location>
</feature>
<dbReference type="RefSeq" id="WP_028122568.1">
    <property type="nucleotide sequence ID" value="NZ_UFVR01000004.1"/>
</dbReference>
<dbReference type="Pfam" id="PF13568">
    <property type="entry name" value="OMP_b-brl_2"/>
    <property type="match status" value="1"/>
</dbReference>
<dbReference type="AlphaFoldDB" id="A0A381FP22"/>
<dbReference type="InterPro" id="IPR011250">
    <property type="entry name" value="OMP/PagP_B-barrel"/>
</dbReference>
<dbReference type="InterPro" id="IPR025665">
    <property type="entry name" value="Beta-barrel_OMP_2"/>
</dbReference>
<dbReference type="SUPFAM" id="SSF56925">
    <property type="entry name" value="OMPA-like"/>
    <property type="match status" value="1"/>
</dbReference>
<dbReference type="EMBL" id="UFVR01000004">
    <property type="protein sequence ID" value="SUX48275.1"/>
    <property type="molecule type" value="Genomic_DNA"/>
</dbReference>
<gene>
    <name evidence="3" type="ORF">NCTC13532_03881</name>
</gene>